<dbReference type="Gene3D" id="3.40.50.10320">
    <property type="entry name" value="LmbE-like"/>
    <property type="match status" value="1"/>
</dbReference>
<protein>
    <submittedName>
        <fullName evidence="1">PIG-L domain-containing protein</fullName>
    </submittedName>
</protein>
<dbReference type="Proteomes" id="UP000189339">
    <property type="component" value="Unassembled WGS sequence"/>
</dbReference>
<dbReference type="InterPro" id="IPR024078">
    <property type="entry name" value="LmbE-like_dom_sf"/>
</dbReference>
<name>A0A1V2DY78_9GAMM</name>
<dbReference type="SUPFAM" id="SSF102588">
    <property type="entry name" value="LmbE-like"/>
    <property type="match status" value="1"/>
</dbReference>
<reference evidence="1 2" key="1">
    <citation type="submission" date="2016-12" db="EMBL/GenBank/DDBJ databases">
        <title>Marinobacter lutaoensis whole genome sequencing.</title>
        <authorList>
            <person name="Verma A."/>
            <person name="Krishnamurthi S."/>
        </authorList>
    </citation>
    <scope>NUCLEOTIDE SEQUENCE [LARGE SCALE GENOMIC DNA]</scope>
    <source>
        <strain evidence="1 2">T5054</strain>
    </source>
</reference>
<evidence type="ECO:0000313" key="2">
    <source>
        <dbReference type="Proteomes" id="UP000189339"/>
    </source>
</evidence>
<dbReference type="InterPro" id="IPR003737">
    <property type="entry name" value="GlcNAc_PI_deacetylase-related"/>
</dbReference>
<organism evidence="1 2">
    <name type="scientific">Marinobacter lutaoensis</name>
    <dbReference type="NCBI Taxonomy" id="135739"/>
    <lineage>
        <taxon>Bacteria</taxon>
        <taxon>Pseudomonadati</taxon>
        <taxon>Pseudomonadota</taxon>
        <taxon>Gammaproteobacteria</taxon>
        <taxon>Pseudomonadales</taxon>
        <taxon>Marinobacteraceae</taxon>
        <taxon>Marinobacter</taxon>
    </lineage>
</organism>
<dbReference type="RefSeq" id="WP_076722942.1">
    <property type="nucleotide sequence ID" value="NZ_MSCW01000001.1"/>
</dbReference>
<accession>A0A1V2DY78</accession>
<gene>
    <name evidence="1" type="ORF">BTO32_03065</name>
</gene>
<sequence length="220" mass="25300">MLHALLGPDQGPLNVLCLGAHCDDIEIGCGGTLLTLLSGHRAVHLTWIVFASNEARRDEAMASADLFSEQAASIELRIHEFRDGFLPTEQARVKETFEEIRRETAAPDLIFTHYRHDLHQDHRLINELTWNTYRNHLILEYEIPKWDGDLGQPAVFVPLSRETGMDKIHKLHQAYASQASKAWFSEDLFWSLMRIRGMECNAESTIAEAFYCRKLRLELR</sequence>
<dbReference type="PANTHER" id="PTHR12993">
    <property type="entry name" value="N-ACETYLGLUCOSAMINYL-PHOSPHATIDYLINOSITOL DE-N-ACETYLASE-RELATED"/>
    <property type="match status" value="1"/>
</dbReference>
<dbReference type="EMBL" id="MSCW01000001">
    <property type="protein sequence ID" value="ONF45449.1"/>
    <property type="molecule type" value="Genomic_DNA"/>
</dbReference>
<evidence type="ECO:0000313" key="1">
    <source>
        <dbReference type="EMBL" id="ONF45449.1"/>
    </source>
</evidence>
<dbReference type="AlphaFoldDB" id="A0A1V2DY78"/>
<dbReference type="OrthoDB" id="9790023at2"/>
<keyword evidence="2" id="KW-1185">Reference proteome</keyword>
<proteinExistence type="predicted"/>
<comment type="caution">
    <text evidence="1">The sequence shown here is derived from an EMBL/GenBank/DDBJ whole genome shotgun (WGS) entry which is preliminary data.</text>
</comment>
<dbReference type="PANTHER" id="PTHR12993:SF30">
    <property type="entry name" value="N-ACETYL-ALPHA-D-GLUCOSAMINYL L-MALATE DEACETYLASE 1"/>
    <property type="match status" value="1"/>
</dbReference>
<dbReference type="Pfam" id="PF02585">
    <property type="entry name" value="PIG-L"/>
    <property type="match status" value="1"/>
</dbReference>
<dbReference type="GO" id="GO:0016811">
    <property type="term" value="F:hydrolase activity, acting on carbon-nitrogen (but not peptide) bonds, in linear amides"/>
    <property type="evidence" value="ECO:0007669"/>
    <property type="project" value="TreeGrafter"/>
</dbReference>
<dbReference type="STRING" id="135739.BTO32_03065"/>